<organism evidence="3 4">
    <name type="scientific">Gemmata palustris</name>
    <dbReference type="NCBI Taxonomy" id="2822762"/>
    <lineage>
        <taxon>Bacteria</taxon>
        <taxon>Pseudomonadati</taxon>
        <taxon>Planctomycetota</taxon>
        <taxon>Planctomycetia</taxon>
        <taxon>Gemmatales</taxon>
        <taxon>Gemmataceae</taxon>
        <taxon>Gemmata</taxon>
    </lineage>
</organism>
<comment type="caution">
    <text evidence="3">The sequence shown here is derived from an EMBL/GenBank/DDBJ whole genome shotgun (WGS) entry which is preliminary data.</text>
</comment>
<name>A0ABS5BJ42_9BACT</name>
<feature type="transmembrane region" description="Helical" evidence="2">
    <location>
        <begin position="115"/>
        <end position="131"/>
    </location>
</feature>
<protein>
    <recommendedName>
        <fullName evidence="5">Glycosyltransferase RgtA/B/C/D-like domain-containing protein</fullName>
    </recommendedName>
</protein>
<dbReference type="RefSeq" id="WP_210651456.1">
    <property type="nucleotide sequence ID" value="NZ_JAGKQQ010000001.1"/>
</dbReference>
<keyword evidence="2" id="KW-0472">Membrane</keyword>
<feature type="compositionally biased region" description="Polar residues" evidence="1">
    <location>
        <begin position="178"/>
        <end position="193"/>
    </location>
</feature>
<feature type="transmembrane region" description="Helical" evidence="2">
    <location>
        <begin position="12"/>
        <end position="35"/>
    </location>
</feature>
<evidence type="ECO:0008006" key="5">
    <source>
        <dbReference type="Google" id="ProtNLM"/>
    </source>
</evidence>
<accession>A0ABS5BJ42</accession>
<dbReference type="EMBL" id="JAGKQQ010000001">
    <property type="protein sequence ID" value="MBP3953724.1"/>
    <property type="molecule type" value="Genomic_DNA"/>
</dbReference>
<feature type="transmembrane region" description="Helical" evidence="2">
    <location>
        <begin position="88"/>
        <end position="108"/>
    </location>
</feature>
<gene>
    <name evidence="3" type="ORF">J8F10_00215</name>
</gene>
<evidence type="ECO:0000313" key="4">
    <source>
        <dbReference type="Proteomes" id="UP000676565"/>
    </source>
</evidence>
<feature type="transmembrane region" description="Helical" evidence="2">
    <location>
        <begin position="359"/>
        <end position="378"/>
    </location>
</feature>
<proteinExistence type="predicted"/>
<keyword evidence="2" id="KW-0812">Transmembrane</keyword>
<keyword evidence="2" id="KW-1133">Transmembrane helix</keyword>
<evidence type="ECO:0000313" key="3">
    <source>
        <dbReference type="EMBL" id="MBP3953724.1"/>
    </source>
</evidence>
<feature type="region of interest" description="Disordered" evidence="1">
    <location>
        <begin position="163"/>
        <end position="195"/>
    </location>
</feature>
<feature type="transmembrane region" description="Helical" evidence="2">
    <location>
        <begin position="213"/>
        <end position="241"/>
    </location>
</feature>
<dbReference type="Proteomes" id="UP000676565">
    <property type="component" value="Unassembled WGS sequence"/>
</dbReference>
<reference evidence="3 4" key="1">
    <citation type="submission" date="2021-04" db="EMBL/GenBank/DDBJ databases">
        <authorList>
            <person name="Ivanova A."/>
        </authorList>
    </citation>
    <scope>NUCLEOTIDE SEQUENCE [LARGE SCALE GENOMIC DNA]</scope>
    <source>
        <strain evidence="3 4">G18</strain>
    </source>
</reference>
<feature type="transmembrane region" description="Helical" evidence="2">
    <location>
        <begin position="253"/>
        <end position="280"/>
    </location>
</feature>
<sequence length="652" mass="72949">MTEPERPRPWRLWRSASLGWLVTGAVLLAGVPLFLAMPPWCDVTLYQMAARNILNGGVHYRDIFDTNLPGFVWAMAGLKLVFGWNYEALRAVDLLVIGSSVALLCGWVRRCGSPSYTVAWLVAAVALYYPFTTEFSHIQRDPWMLLPAALAARLRLRRVTGEPTPLTPFPKMEGGTELKTQTTAPQAPISSPSPLGGGVGEGSLLRSSILEGFLWGAAVWLKPHMVVPAFVVWVTSAVFLARREPLTRVLADLGRVITGGLLAGAPGIAWLIGTGAWPYFLDIFLNWNPAYFADSGSLYDRGGTLFKCFRPWSLLHHVAIALAVLALWESRVWSRKPGRPARLPRPRWWYAPAESERVASARALLAAFYLGWLAQAVFLQRGFEYVHAPLLLLAFAVIASQRWCFGFIYLLWFVAVGALMNGAEVYPPAAQVADALNPECPYVKFAKHPLADRSVMKLWPRAWTEGGSPELRDRLGQYTDIHCGTKWCELTDVANYLKTIDPPIGPGELNCWHDSTHPVYLMLDVDPATRYMHYGTVFAIREKAELPPGEKPKRQQIVDAVANSRQRYVVSDLLRTCWNGDTPYHASSWADGDPLPVWLPANERQKFPWNQPVVFRSGRYVVHKIDPNIPLGTIRVPDWDTLDQLPFFGPNE</sequence>
<evidence type="ECO:0000256" key="2">
    <source>
        <dbReference type="SAM" id="Phobius"/>
    </source>
</evidence>
<evidence type="ECO:0000256" key="1">
    <source>
        <dbReference type="SAM" id="MobiDB-lite"/>
    </source>
</evidence>
<keyword evidence="4" id="KW-1185">Reference proteome</keyword>
<feature type="transmembrane region" description="Helical" evidence="2">
    <location>
        <begin position="390"/>
        <end position="412"/>
    </location>
</feature>